<gene>
    <name evidence="2" type="ORF">EOE48_23560</name>
</gene>
<feature type="transmembrane region" description="Helical" evidence="1">
    <location>
        <begin position="43"/>
        <end position="59"/>
    </location>
</feature>
<keyword evidence="3" id="KW-1185">Reference proteome</keyword>
<protein>
    <submittedName>
        <fullName evidence="2">Uncharacterized protein</fullName>
    </submittedName>
</protein>
<proteinExistence type="predicted"/>
<organism evidence="2 3">
    <name type="scientific">Methylobacterium oryzihabitans</name>
    <dbReference type="NCBI Taxonomy" id="2499852"/>
    <lineage>
        <taxon>Bacteria</taxon>
        <taxon>Pseudomonadati</taxon>
        <taxon>Pseudomonadota</taxon>
        <taxon>Alphaproteobacteria</taxon>
        <taxon>Hyphomicrobiales</taxon>
        <taxon>Methylobacteriaceae</taxon>
        <taxon>Methylobacterium</taxon>
    </lineage>
</organism>
<evidence type="ECO:0000313" key="3">
    <source>
        <dbReference type="Proteomes" id="UP000286997"/>
    </source>
</evidence>
<keyword evidence="1" id="KW-1133">Transmembrane helix</keyword>
<feature type="transmembrane region" description="Helical" evidence="1">
    <location>
        <begin position="20"/>
        <end position="37"/>
    </location>
</feature>
<accession>A0A3S2VQ66</accession>
<dbReference type="EMBL" id="SACP01000031">
    <property type="protein sequence ID" value="RVU14404.1"/>
    <property type="molecule type" value="Genomic_DNA"/>
</dbReference>
<evidence type="ECO:0000313" key="2">
    <source>
        <dbReference type="EMBL" id="RVU14404.1"/>
    </source>
</evidence>
<name>A0A3S2VQ66_9HYPH</name>
<dbReference type="AlphaFoldDB" id="A0A3S2VQ66"/>
<keyword evidence="1" id="KW-0472">Membrane</keyword>
<dbReference type="Proteomes" id="UP000286997">
    <property type="component" value="Unassembled WGS sequence"/>
</dbReference>
<evidence type="ECO:0000256" key="1">
    <source>
        <dbReference type="SAM" id="Phobius"/>
    </source>
</evidence>
<keyword evidence="1" id="KW-0812">Transmembrane</keyword>
<dbReference type="RefSeq" id="WP_127733325.1">
    <property type="nucleotide sequence ID" value="NZ_SACP01000031.1"/>
</dbReference>
<comment type="caution">
    <text evidence="2">The sequence shown here is derived from an EMBL/GenBank/DDBJ whole genome shotgun (WGS) entry which is preliminary data.</text>
</comment>
<sequence>MTAALSLVKRRVNRIAVRNAAPYLAATLLGAAGLGLYTVNETAGLFAGVTVMLVGFLVML</sequence>
<reference evidence="2 3" key="1">
    <citation type="submission" date="2019-01" db="EMBL/GenBank/DDBJ databases">
        <authorList>
            <person name="Chen W.-M."/>
        </authorList>
    </citation>
    <scope>NUCLEOTIDE SEQUENCE [LARGE SCALE GENOMIC DNA]</scope>
    <source>
        <strain evidence="2 3">TER-1</strain>
    </source>
</reference>